<evidence type="ECO:0000256" key="2">
    <source>
        <dbReference type="ARBA" id="ARBA00022578"/>
    </source>
</evidence>
<evidence type="ECO:0000256" key="4">
    <source>
        <dbReference type="ARBA" id="ARBA00023172"/>
    </source>
</evidence>
<dbReference type="Gene3D" id="1.10.10.60">
    <property type="entry name" value="Homeodomain-like"/>
    <property type="match status" value="1"/>
</dbReference>
<dbReference type="InterPro" id="IPR001584">
    <property type="entry name" value="Integrase_cat-core"/>
</dbReference>
<evidence type="ECO:0000259" key="6">
    <source>
        <dbReference type="PROSITE" id="PS50943"/>
    </source>
</evidence>
<accession>A0ABP9CSJ2</accession>
<name>A0ABP9CSJ2_9ACTN</name>
<keyword evidence="3" id="KW-0238">DNA-binding</keyword>
<dbReference type="NCBIfam" id="NF033546">
    <property type="entry name" value="transpos_IS21"/>
    <property type="match status" value="1"/>
</dbReference>
<dbReference type="PROSITE" id="PS50943">
    <property type="entry name" value="HTH_CROC1"/>
    <property type="match status" value="1"/>
</dbReference>
<comment type="similarity">
    <text evidence="1">Belongs to the transposase IS21/IS408/IS1162 family.</text>
</comment>
<evidence type="ECO:0000256" key="1">
    <source>
        <dbReference type="ARBA" id="ARBA00009277"/>
    </source>
</evidence>
<dbReference type="PROSITE" id="PS50994">
    <property type="entry name" value="INTEGRASE"/>
    <property type="match status" value="1"/>
</dbReference>
<proteinExistence type="inferred from homology"/>
<dbReference type="PANTHER" id="PTHR35004:SF7">
    <property type="entry name" value="INTEGRASE PROTEIN"/>
    <property type="match status" value="1"/>
</dbReference>
<feature type="domain" description="HTH cro/C1-type" evidence="6">
    <location>
        <begin position="32"/>
        <end position="63"/>
    </location>
</feature>
<protein>
    <submittedName>
        <fullName evidence="8">DDE-type integrase/transposase/recombinase</fullName>
    </submittedName>
</protein>
<dbReference type="PROSITE" id="PS50531">
    <property type="entry name" value="HTH_IS21"/>
    <property type="match status" value="1"/>
</dbReference>
<reference evidence="9" key="1">
    <citation type="journal article" date="2019" name="Int. J. Syst. Evol. Microbiol.">
        <title>The Global Catalogue of Microorganisms (GCM) 10K type strain sequencing project: providing services to taxonomists for standard genome sequencing and annotation.</title>
        <authorList>
            <consortium name="The Broad Institute Genomics Platform"/>
            <consortium name="The Broad Institute Genome Sequencing Center for Infectious Disease"/>
            <person name="Wu L."/>
            <person name="Ma J."/>
        </authorList>
    </citation>
    <scope>NUCLEOTIDE SEQUENCE [LARGE SCALE GENOMIC DNA]</scope>
    <source>
        <strain evidence="9">JCM 18542</strain>
    </source>
</reference>
<dbReference type="InterPro" id="IPR017894">
    <property type="entry name" value="HTH_IS21_transposase_type"/>
</dbReference>
<dbReference type="CDD" id="cd00093">
    <property type="entry name" value="HTH_XRE"/>
    <property type="match status" value="1"/>
</dbReference>
<evidence type="ECO:0000256" key="3">
    <source>
        <dbReference type="ARBA" id="ARBA00023125"/>
    </source>
</evidence>
<dbReference type="EMBL" id="BAABKQ010000001">
    <property type="protein sequence ID" value="GAA4816484.1"/>
    <property type="molecule type" value="Genomic_DNA"/>
</dbReference>
<dbReference type="PANTHER" id="PTHR35004">
    <property type="entry name" value="TRANSPOSASE RV3428C-RELATED"/>
    <property type="match status" value="1"/>
</dbReference>
<evidence type="ECO:0000313" key="9">
    <source>
        <dbReference type="Proteomes" id="UP001500839"/>
    </source>
</evidence>
<gene>
    <name evidence="8" type="ORF">GCM10023353_23360</name>
</gene>
<keyword evidence="2" id="KW-0815">Transposition</keyword>
<keyword evidence="9" id="KW-1185">Reference proteome</keyword>
<feature type="domain" description="Integrase catalytic" evidence="7">
    <location>
        <begin position="136"/>
        <end position="311"/>
    </location>
</feature>
<dbReference type="InterPro" id="IPR001387">
    <property type="entry name" value="Cro/C1-type_HTH"/>
</dbReference>
<sequence>MLVVSDHTPAFQGGPTIMLSERSSVDIHALHRRGITISEIARRTGHDRKTIRSYLRGDREPGVRKRAAPDAFEPFIDYVTARLIEDPHLWAVTLLDELQPLGFEGSYQSLTRHIRDRSLRPACQACAHVTQRPNAVIEHPAGEETQFDWLELPDAPEHWGYPTKRAFVLVGSLAHSGVWRAAIAPSMDLPHLLAAMTTVLSLLGGLTRVWRFDRMRTVLDPATGDLTSMFSAFAKHHGVQAVACRPRSGNRKGVVEKNNHTAAQRWWRTLPDEITAEQAQSSLEAFAARQDDRRRESATGTTTAAQMRAAERLRPLPAMAFPVVVTEQRTVSRQALIHWRGNRYSVPPELAMATVSVHQHLGAADIEITTTSGTMLARHRLAEAGLGITQRTDQHVTALEMIALASAPPGRPHRRKERIPPGTAALAAAQALTSPSAPTATVIDLAAYEQAAKNRNTLT</sequence>
<comment type="caution">
    <text evidence="8">The sequence shown here is derived from an EMBL/GenBank/DDBJ whole genome shotgun (WGS) entry which is preliminary data.</text>
</comment>
<feature type="domain" description="HTH IS21-type" evidence="5">
    <location>
        <begin position="22"/>
        <end position="83"/>
    </location>
</feature>
<evidence type="ECO:0000259" key="7">
    <source>
        <dbReference type="PROSITE" id="PS50994"/>
    </source>
</evidence>
<dbReference type="Proteomes" id="UP001500839">
    <property type="component" value="Unassembled WGS sequence"/>
</dbReference>
<dbReference type="Pfam" id="PF22483">
    <property type="entry name" value="Mu-transpos_C_2"/>
    <property type="match status" value="1"/>
</dbReference>
<evidence type="ECO:0000259" key="5">
    <source>
        <dbReference type="PROSITE" id="PS50531"/>
    </source>
</evidence>
<evidence type="ECO:0000313" key="8">
    <source>
        <dbReference type="EMBL" id="GAA4816484.1"/>
    </source>
</evidence>
<organism evidence="8 9">
    <name type="scientific">Tomitella cavernea</name>
    <dbReference type="NCBI Taxonomy" id="1387982"/>
    <lineage>
        <taxon>Bacteria</taxon>
        <taxon>Bacillati</taxon>
        <taxon>Actinomycetota</taxon>
        <taxon>Actinomycetes</taxon>
        <taxon>Mycobacteriales</taxon>
        <taxon>Tomitella</taxon>
    </lineage>
</organism>
<dbReference type="InterPro" id="IPR054353">
    <property type="entry name" value="IstA-like_C"/>
</dbReference>
<keyword evidence="4" id="KW-0233">DNA recombination</keyword>